<proteinExistence type="predicted"/>
<dbReference type="Proteomes" id="UP001382904">
    <property type="component" value="Unassembled WGS sequence"/>
</dbReference>
<protein>
    <submittedName>
        <fullName evidence="2">Uncharacterized protein</fullName>
    </submittedName>
</protein>
<sequence>MAAKAGDETTRSAASRYCIAKYVKPHSVMPMAAIPAGTAIRPAGTRRPHGRTSARESTAPNTATAPITQ</sequence>
<feature type="compositionally biased region" description="Polar residues" evidence="1">
    <location>
        <begin position="55"/>
        <end position="69"/>
    </location>
</feature>
<feature type="region of interest" description="Disordered" evidence="1">
    <location>
        <begin position="38"/>
        <end position="69"/>
    </location>
</feature>
<evidence type="ECO:0000256" key="1">
    <source>
        <dbReference type="SAM" id="MobiDB-lite"/>
    </source>
</evidence>
<accession>A0ABU8U8N7</accession>
<reference evidence="2 3" key="1">
    <citation type="submission" date="2024-03" db="EMBL/GenBank/DDBJ databases">
        <title>Novel Streptomyces species of biotechnological and ecological value are a feature of Machair soil.</title>
        <authorList>
            <person name="Prole J.R."/>
            <person name="Goodfellow M."/>
            <person name="Allenby N."/>
            <person name="Ward A.C."/>
        </authorList>
    </citation>
    <scope>NUCLEOTIDE SEQUENCE [LARGE SCALE GENOMIC DNA]</scope>
    <source>
        <strain evidence="2 3">MS1.HAVA.3</strain>
    </source>
</reference>
<name>A0ABU8U8N7_9ACTN</name>
<organism evidence="2 3">
    <name type="scientific">Streptomyces caledonius</name>
    <dbReference type="NCBI Taxonomy" id="3134107"/>
    <lineage>
        <taxon>Bacteria</taxon>
        <taxon>Bacillati</taxon>
        <taxon>Actinomycetota</taxon>
        <taxon>Actinomycetes</taxon>
        <taxon>Kitasatosporales</taxon>
        <taxon>Streptomycetaceae</taxon>
        <taxon>Streptomyces</taxon>
    </lineage>
</organism>
<comment type="caution">
    <text evidence="2">The sequence shown here is derived from an EMBL/GenBank/DDBJ whole genome shotgun (WGS) entry which is preliminary data.</text>
</comment>
<evidence type="ECO:0000313" key="2">
    <source>
        <dbReference type="EMBL" id="MEJ8643896.1"/>
    </source>
</evidence>
<keyword evidence="3" id="KW-1185">Reference proteome</keyword>
<evidence type="ECO:0000313" key="3">
    <source>
        <dbReference type="Proteomes" id="UP001382904"/>
    </source>
</evidence>
<dbReference type="EMBL" id="JBBKAM010000002">
    <property type="protein sequence ID" value="MEJ8643896.1"/>
    <property type="molecule type" value="Genomic_DNA"/>
</dbReference>
<gene>
    <name evidence="2" type="ORF">WKI68_26065</name>
</gene>